<evidence type="ECO:0000313" key="10">
    <source>
        <dbReference type="EMBL" id="TQL59060.1"/>
    </source>
</evidence>
<dbReference type="EMBL" id="VFOQ01000001">
    <property type="protein sequence ID" value="TQL59060.1"/>
    <property type="molecule type" value="Genomic_DNA"/>
</dbReference>
<evidence type="ECO:0000256" key="8">
    <source>
        <dbReference type="SAM" id="Phobius"/>
    </source>
</evidence>
<comment type="caution">
    <text evidence="10">The sequence shown here is derived from an EMBL/GenBank/DDBJ whole genome shotgun (WGS) entry which is preliminary data.</text>
</comment>
<feature type="region of interest" description="Disordered" evidence="7">
    <location>
        <begin position="313"/>
        <end position="345"/>
    </location>
</feature>
<dbReference type="InterPro" id="IPR050445">
    <property type="entry name" value="Bact_polysacc_biosynth/exp"/>
</dbReference>
<keyword evidence="11" id="KW-1185">Reference proteome</keyword>
<protein>
    <submittedName>
        <fullName evidence="10">Subunit length determinant protein</fullName>
    </submittedName>
</protein>
<feature type="domain" description="Polysaccharide chain length determinant N-terminal" evidence="9">
    <location>
        <begin position="4"/>
        <end position="87"/>
    </location>
</feature>
<feature type="transmembrane region" description="Helical" evidence="8">
    <location>
        <begin position="284"/>
        <end position="306"/>
    </location>
</feature>
<dbReference type="PANTHER" id="PTHR32309:SF31">
    <property type="entry name" value="CAPSULAR EXOPOLYSACCHARIDE FAMILY"/>
    <property type="match status" value="1"/>
</dbReference>
<dbReference type="PANTHER" id="PTHR32309">
    <property type="entry name" value="TYROSINE-PROTEIN KINASE"/>
    <property type="match status" value="1"/>
</dbReference>
<name>A0A542ZFP9_9MICO</name>
<evidence type="ECO:0000256" key="7">
    <source>
        <dbReference type="SAM" id="MobiDB-lite"/>
    </source>
</evidence>
<evidence type="ECO:0000256" key="6">
    <source>
        <dbReference type="ARBA" id="ARBA00023136"/>
    </source>
</evidence>
<dbReference type="AlphaFoldDB" id="A0A542ZFP9"/>
<dbReference type="GO" id="GO:0005886">
    <property type="term" value="C:plasma membrane"/>
    <property type="evidence" value="ECO:0007669"/>
    <property type="project" value="UniProtKB-SubCell"/>
</dbReference>
<keyword evidence="4 8" id="KW-0812">Transmembrane</keyword>
<dbReference type="Pfam" id="PF02706">
    <property type="entry name" value="Wzz"/>
    <property type="match status" value="1"/>
</dbReference>
<keyword evidence="5 8" id="KW-1133">Transmembrane helix</keyword>
<keyword evidence="3" id="KW-1003">Cell membrane</keyword>
<feature type="transmembrane region" description="Helical" evidence="8">
    <location>
        <begin position="14"/>
        <end position="34"/>
    </location>
</feature>
<reference evidence="10 11" key="1">
    <citation type="submission" date="2019-06" db="EMBL/GenBank/DDBJ databases">
        <title>Sequencing the genomes of 1000 actinobacteria strains.</title>
        <authorList>
            <person name="Klenk H.-P."/>
        </authorList>
    </citation>
    <scope>NUCLEOTIDE SEQUENCE [LARGE SCALE GENOMIC DNA]</scope>
    <source>
        <strain evidence="10 11">DSM 18082</strain>
    </source>
</reference>
<evidence type="ECO:0000256" key="3">
    <source>
        <dbReference type="ARBA" id="ARBA00022475"/>
    </source>
</evidence>
<evidence type="ECO:0000313" key="11">
    <source>
        <dbReference type="Proteomes" id="UP000319514"/>
    </source>
</evidence>
<gene>
    <name evidence="10" type="ORF">FB474_0406</name>
</gene>
<dbReference type="Proteomes" id="UP000319514">
    <property type="component" value="Unassembled WGS sequence"/>
</dbReference>
<keyword evidence="6 8" id="KW-0472">Membrane</keyword>
<evidence type="ECO:0000256" key="2">
    <source>
        <dbReference type="ARBA" id="ARBA00006683"/>
    </source>
</evidence>
<dbReference type="InterPro" id="IPR003856">
    <property type="entry name" value="LPS_length_determ_N"/>
</dbReference>
<dbReference type="OrthoDB" id="3393347at2"/>
<proteinExistence type="inferred from homology"/>
<comment type="similarity">
    <text evidence="2">Belongs to the CpsC/CapA family.</text>
</comment>
<evidence type="ECO:0000259" key="9">
    <source>
        <dbReference type="Pfam" id="PF02706"/>
    </source>
</evidence>
<accession>A0A542ZFP9</accession>
<evidence type="ECO:0000256" key="5">
    <source>
        <dbReference type="ARBA" id="ARBA00022989"/>
    </source>
</evidence>
<organism evidence="10 11">
    <name type="scientific">Oryzihumus leptocrescens</name>
    <dbReference type="NCBI Taxonomy" id="297536"/>
    <lineage>
        <taxon>Bacteria</taxon>
        <taxon>Bacillati</taxon>
        <taxon>Actinomycetota</taxon>
        <taxon>Actinomycetes</taxon>
        <taxon>Micrococcales</taxon>
        <taxon>Intrasporangiaceae</taxon>
        <taxon>Oryzihumus</taxon>
    </lineage>
</organism>
<dbReference type="RefSeq" id="WP_141787128.1">
    <property type="nucleotide sequence ID" value="NZ_BAAAKX010000009.1"/>
</dbReference>
<evidence type="ECO:0000256" key="1">
    <source>
        <dbReference type="ARBA" id="ARBA00004651"/>
    </source>
</evidence>
<sequence>MEIADYLRVARRRLWVLLGVPILAAAITAALVLLTPTTYTGTATVSAPALVGGATSNQYTGSQAVNQFVAQFTATSQVPAVLDAVSRDTKVPRSTITDGLTVAQVGASSVMTMTFTSGDKAIVHPVLESLSRHTLATLFSTQVALAQGQLTSATTQLAQANAAIASWEKANSMVDPSLVYQTTLQRLNSLTQQWAQLSANGSSTGAAAISGAIAQVKAELPKFGPLLAQYQPLASTRDAAAAAVSSSQQNLSSARAQAEAADPTKVAYVSATNPVDRTSEMLSLVLPVTGAAVFVAIALVAMLELLSRARANRSEQENVSAGAGWPSREPYGARSPEPAGSSVSG</sequence>
<comment type="subcellular location">
    <subcellularLocation>
        <location evidence="1">Cell membrane</location>
        <topology evidence="1">Multi-pass membrane protein</topology>
    </subcellularLocation>
</comment>
<evidence type="ECO:0000256" key="4">
    <source>
        <dbReference type="ARBA" id="ARBA00022692"/>
    </source>
</evidence>